<name>A0A7S4HJH4_9EUKA</name>
<protein>
    <submittedName>
        <fullName evidence="2">Uncharacterized protein</fullName>
    </submittedName>
</protein>
<reference evidence="2" key="1">
    <citation type="submission" date="2021-01" db="EMBL/GenBank/DDBJ databases">
        <authorList>
            <person name="Corre E."/>
            <person name="Pelletier E."/>
            <person name="Niang G."/>
            <person name="Scheremetjew M."/>
            <person name="Finn R."/>
            <person name="Kale V."/>
            <person name="Holt S."/>
            <person name="Cochrane G."/>
            <person name="Meng A."/>
            <person name="Brown T."/>
            <person name="Cohen L."/>
        </authorList>
    </citation>
    <scope>NUCLEOTIDE SEQUENCE</scope>
    <source>
        <strain evidence="2">DIVA3 518/3/11/1/6</strain>
    </source>
</reference>
<keyword evidence="1" id="KW-0472">Membrane</keyword>
<evidence type="ECO:0000256" key="1">
    <source>
        <dbReference type="SAM" id="Phobius"/>
    </source>
</evidence>
<accession>A0A7S4HJH4</accession>
<dbReference type="EMBL" id="HBKP01001697">
    <property type="protein sequence ID" value="CAE2201105.1"/>
    <property type="molecule type" value="Transcribed_RNA"/>
</dbReference>
<proteinExistence type="predicted"/>
<keyword evidence="1" id="KW-0812">Transmembrane</keyword>
<dbReference type="InterPro" id="IPR009003">
    <property type="entry name" value="Peptidase_S1_PA"/>
</dbReference>
<keyword evidence="1" id="KW-1133">Transmembrane helix</keyword>
<dbReference type="SUPFAM" id="SSF50494">
    <property type="entry name" value="Trypsin-like serine proteases"/>
    <property type="match status" value="1"/>
</dbReference>
<sequence>MLDIFGSIIITNQHVVGSSDDRYLFARFRLSPPCDYKYLYVSLFKKNENAKMKKFFKFEAPTVDSSPEHQLDYHVYVLCKRTSEEEGPHIEDIPGICVDEEHEFPTQGLFVVHCPDAIAPAMVSELPFAVLNFNQEPQNMQDEMRNINNEDLRLVLNYSSTGTISGSSGGLLVHENRVIGIHRASGAGIFIKSVIEDLVRRNHDNDHPVLRWNGNPFRITYGRDTNGQGGRSLRVKLPERPKFENLKKQKEEANKQLSEMAKARSCHIFPQAQEVNRGEGNEQRMMGMENMLTSIANQMQQFQPRNDTVISFTITQRDLIVISATLVSAALIFYLATKRR</sequence>
<evidence type="ECO:0000313" key="2">
    <source>
        <dbReference type="EMBL" id="CAE2201105.1"/>
    </source>
</evidence>
<feature type="transmembrane region" description="Helical" evidence="1">
    <location>
        <begin position="319"/>
        <end position="337"/>
    </location>
</feature>
<organism evidence="2">
    <name type="scientific">Vannella robusta</name>
    <dbReference type="NCBI Taxonomy" id="1487602"/>
    <lineage>
        <taxon>Eukaryota</taxon>
        <taxon>Amoebozoa</taxon>
        <taxon>Discosea</taxon>
        <taxon>Flabellinia</taxon>
        <taxon>Vannellidae</taxon>
        <taxon>Vannella</taxon>
    </lineage>
</organism>
<dbReference type="AlphaFoldDB" id="A0A7S4HJH4"/>
<gene>
    <name evidence="2" type="ORF">VSP0166_LOCUS1223</name>
</gene>